<name>A0A6G1AB38_CROCR</name>
<evidence type="ECO:0000256" key="1">
    <source>
        <dbReference type="SAM" id="Phobius"/>
    </source>
</evidence>
<reference evidence="2 3" key="1">
    <citation type="submission" date="2019-11" db="EMBL/GenBank/DDBJ databases">
        <authorList>
            <person name="Yang C."/>
            <person name="Li F."/>
        </authorList>
    </citation>
    <scope>NUCLEOTIDE SEQUENCE [LARGE SCALE GENOMIC DNA]</scope>
    <source>
        <strain evidence="2">KB4526</strain>
        <tissue evidence="2">Muscle</tissue>
    </source>
</reference>
<dbReference type="Proteomes" id="UP000475037">
    <property type="component" value="Unassembled WGS sequence"/>
</dbReference>
<protein>
    <submittedName>
        <fullName evidence="2">ENV1 protein</fullName>
    </submittedName>
</protein>
<dbReference type="PANTHER" id="PTHR10424:SF82">
    <property type="entry name" value="ENVELOPE GLYCOPROTEIN-RELATED"/>
    <property type="match status" value="1"/>
</dbReference>
<proteinExistence type="predicted"/>
<dbReference type="SUPFAM" id="SSF58069">
    <property type="entry name" value="Virus ectodomain"/>
    <property type="match status" value="1"/>
</dbReference>
<organism evidence="2 3">
    <name type="scientific">Crocuta crocuta</name>
    <name type="common">Spotted hyena</name>
    <dbReference type="NCBI Taxonomy" id="9678"/>
    <lineage>
        <taxon>Eukaryota</taxon>
        <taxon>Metazoa</taxon>
        <taxon>Chordata</taxon>
        <taxon>Craniata</taxon>
        <taxon>Vertebrata</taxon>
        <taxon>Euteleostomi</taxon>
        <taxon>Mammalia</taxon>
        <taxon>Eutheria</taxon>
        <taxon>Laurasiatheria</taxon>
        <taxon>Carnivora</taxon>
        <taxon>Feliformia</taxon>
        <taxon>Hyaenidae</taxon>
        <taxon>Crocuta</taxon>
    </lineage>
</organism>
<accession>A0A6G1AB38</accession>
<keyword evidence="3" id="KW-1185">Reference proteome</keyword>
<keyword evidence="1" id="KW-0472">Membrane</keyword>
<dbReference type="PANTHER" id="PTHR10424">
    <property type="entry name" value="VIRAL ENVELOPE PROTEIN"/>
    <property type="match status" value="1"/>
</dbReference>
<keyword evidence="1" id="KW-1133">Transmembrane helix</keyword>
<dbReference type="AlphaFoldDB" id="A0A6G1AB38"/>
<feature type="transmembrane region" description="Helical" evidence="1">
    <location>
        <begin position="59"/>
        <end position="84"/>
    </location>
</feature>
<comment type="caution">
    <text evidence="2">The sequence shown here is derived from an EMBL/GenBank/DDBJ whole genome shotgun (WGS) entry which is preliminary data.</text>
</comment>
<keyword evidence="1" id="KW-0812">Transmembrane</keyword>
<dbReference type="CDD" id="cd09851">
    <property type="entry name" value="HTLV-1-like_HR1-HR2"/>
    <property type="match status" value="1"/>
</dbReference>
<feature type="non-terminal residue" evidence="2">
    <location>
        <position position="1"/>
    </location>
</feature>
<evidence type="ECO:0000313" key="3">
    <source>
        <dbReference type="Proteomes" id="UP000475037"/>
    </source>
</evidence>
<evidence type="ECO:0000313" key="2">
    <source>
        <dbReference type="EMBL" id="KAF0872794.1"/>
    </source>
</evidence>
<dbReference type="Gene3D" id="1.10.287.210">
    <property type="match status" value="1"/>
</dbReference>
<dbReference type="InterPro" id="IPR018154">
    <property type="entry name" value="TLV/ENV_coat_polyprotein"/>
</dbReference>
<sequence>WWACSTGLAPCIHGTVLNRTKDFCVLVQLVSRVLYHTNKEIITSLTKSSGLIRVKREPITALTLTVLLGLGITGAGTGISALATQSKSYQDLRMAIDTDIPNLETSIAHLQESLTSLAEVVLQNRRGLNLLFLQQGGLCAALREECCFYVDHAGIVKESLAKVREGL</sequence>
<gene>
    <name evidence="2" type="primary">Env1_5</name>
    <name evidence="2" type="ORF">FOF47_R22644</name>
</gene>
<dbReference type="EMBL" id="VOAJ01006269">
    <property type="protein sequence ID" value="KAF0872794.1"/>
    <property type="molecule type" value="Genomic_DNA"/>
</dbReference>
<feature type="non-terminal residue" evidence="2">
    <location>
        <position position="167"/>
    </location>
</feature>
<dbReference type="Pfam" id="PF00429">
    <property type="entry name" value="TLV_coat"/>
    <property type="match status" value="1"/>
</dbReference>